<gene>
    <name evidence="1" type="ORF">EVAR_29443_1</name>
</gene>
<organism evidence="1 2">
    <name type="scientific">Eumeta variegata</name>
    <name type="common">Bagworm moth</name>
    <name type="synonym">Eumeta japonica</name>
    <dbReference type="NCBI Taxonomy" id="151549"/>
    <lineage>
        <taxon>Eukaryota</taxon>
        <taxon>Metazoa</taxon>
        <taxon>Ecdysozoa</taxon>
        <taxon>Arthropoda</taxon>
        <taxon>Hexapoda</taxon>
        <taxon>Insecta</taxon>
        <taxon>Pterygota</taxon>
        <taxon>Neoptera</taxon>
        <taxon>Endopterygota</taxon>
        <taxon>Lepidoptera</taxon>
        <taxon>Glossata</taxon>
        <taxon>Ditrysia</taxon>
        <taxon>Tineoidea</taxon>
        <taxon>Psychidae</taxon>
        <taxon>Oiketicinae</taxon>
        <taxon>Eumeta</taxon>
    </lineage>
</organism>
<evidence type="ECO:0000313" key="2">
    <source>
        <dbReference type="Proteomes" id="UP000299102"/>
    </source>
</evidence>
<comment type="caution">
    <text evidence="1">The sequence shown here is derived from an EMBL/GenBank/DDBJ whole genome shotgun (WGS) entry which is preliminary data.</text>
</comment>
<evidence type="ECO:0000313" key="1">
    <source>
        <dbReference type="EMBL" id="GBP42088.1"/>
    </source>
</evidence>
<proteinExistence type="predicted"/>
<accession>A0A4C1VSK2</accession>
<reference evidence="1 2" key="1">
    <citation type="journal article" date="2019" name="Commun. Biol.">
        <title>The bagworm genome reveals a unique fibroin gene that provides high tensile strength.</title>
        <authorList>
            <person name="Kono N."/>
            <person name="Nakamura H."/>
            <person name="Ohtoshi R."/>
            <person name="Tomita M."/>
            <person name="Numata K."/>
            <person name="Arakawa K."/>
        </authorList>
    </citation>
    <scope>NUCLEOTIDE SEQUENCE [LARGE SCALE GENOMIC DNA]</scope>
</reference>
<dbReference type="Proteomes" id="UP000299102">
    <property type="component" value="Unassembled WGS sequence"/>
</dbReference>
<keyword evidence="2" id="KW-1185">Reference proteome</keyword>
<dbReference type="EMBL" id="BGZK01000411">
    <property type="protein sequence ID" value="GBP42088.1"/>
    <property type="molecule type" value="Genomic_DNA"/>
</dbReference>
<dbReference type="AlphaFoldDB" id="A0A4C1VSK2"/>
<sequence>MRFGRDFYSVAPQKELKLYRPFDLSTILEPFSMRVLIQLTPEHRILGTCVETVPILPQPACVLDRAGAVRVARATVVNSTARGRLYTVRDTHRDVDGIQRKP</sequence>
<name>A0A4C1VSK2_EUMVA</name>
<protein>
    <submittedName>
        <fullName evidence="1">Uncharacterized protein</fullName>
    </submittedName>
</protein>